<evidence type="ECO:0000313" key="2">
    <source>
        <dbReference type="EMBL" id="MDG3015579.1"/>
    </source>
</evidence>
<protein>
    <submittedName>
        <fullName evidence="2">Nitrate reductase molybdenum cofactor assembly chaperone</fullName>
    </submittedName>
</protein>
<dbReference type="GO" id="GO:0051082">
    <property type="term" value="F:unfolded protein binding"/>
    <property type="evidence" value="ECO:0007669"/>
    <property type="project" value="InterPro"/>
</dbReference>
<gene>
    <name evidence="2" type="primary">narJ</name>
    <name evidence="2" type="ORF">NVS88_13545</name>
</gene>
<dbReference type="GO" id="GO:0042128">
    <property type="term" value="P:nitrate assimilation"/>
    <property type="evidence" value="ECO:0007669"/>
    <property type="project" value="UniProtKB-KW"/>
</dbReference>
<dbReference type="RefSeq" id="WP_277830019.1">
    <property type="nucleotide sequence ID" value="NZ_JAAIVF010000001.1"/>
</dbReference>
<evidence type="ECO:0000313" key="3">
    <source>
        <dbReference type="Proteomes" id="UP001152755"/>
    </source>
</evidence>
<sequence length="231" mass="24971">MQWWETPQPGDERYRCTVWQAASLLLAYPDAGHRARLDLVERAVMELPARLRDPLTEATAALGRLDDLAVQTNYVDTFDLKRKRSLFLTYWTDGDTRGRGNALLGFLHAYRDAGVTAPQDELPDHLAVVLEFAATVDAKVGALLLGTNQPALLLLHDALAEIGSPYAAVVEAVLRTVPDLPEARAEAARIAAQGPPAEAVGLTPYQVTVPLESLTASLRSTGSLHPTGGSR</sequence>
<accession>A0A9X4M088</accession>
<proteinExistence type="predicted"/>
<organism evidence="2 3">
    <name type="scientific">Speluncibacter jeojiensis</name>
    <dbReference type="NCBI Taxonomy" id="2710754"/>
    <lineage>
        <taxon>Bacteria</taxon>
        <taxon>Bacillati</taxon>
        <taxon>Actinomycetota</taxon>
        <taxon>Actinomycetes</taxon>
        <taxon>Mycobacteriales</taxon>
        <taxon>Speluncibacteraceae</taxon>
        <taxon>Speluncibacter</taxon>
    </lineage>
</organism>
<dbReference type="InterPro" id="IPR003765">
    <property type="entry name" value="NO3_reductase_chaperone_NarJ"/>
</dbReference>
<dbReference type="Proteomes" id="UP001152755">
    <property type="component" value="Unassembled WGS sequence"/>
</dbReference>
<reference evidence="2" key="1">
    <citation type="submission" date="2022-08" db="EMBL/GenBank/DDBJ databases">
        <title>Genome analysis of Corynebacteriales strain.</title>
        <authorList>
            <person name="Lee S.D."/>
        </authorList>
    </citation>
    <scope>NUCLEOTIDE SEQUENCE</scope>
    <source>
        <strain evidence="2">D3-21</strain>
    </source>
</reference>
<dbReference type="InterPro" id="IPR020945">
    <property type="entry name" value="DMSO/NO3_reduct_chaperone"/>
</dbReference>
<dbReference type="GO" id="GO:0051131">
    <property type="term" value="P:chaperone-mediated protein complex assembly"/>
    <property type="evidence" value="ECO:0007669"/>
    <property type="project" value="InterPro"/>
</dbReference>
<dbReference type="Gene3D" id="1.10.3480.10">
    <property type="entry name" value="TorD-like"/>
    <property type="match status" value="1"/>
</dbReference>
<dbReference type="SUPFAM" id="SSF89155">
    <property type="entry name" value="TorD-like"/>
    <property type="match status" value="1"/>
</dbReference>
<dbReference type="InterPro" id="IPR036411">
    <property type="entry name" value="TorD-like_sf"/>
</dbReference>
<keyword evidence="3" id="KW-1185">Reference proteome</keyword>
<dbReference type="EMBL" id="JANRHA010000008">
    <property type="protein sequence ID" value="MDG3015579.1"/>
    <property type="molecule type" value="Genomic_DNA"/>
</dbReference>
<evidence type="ECO:0000256" key="1">
    <source>
        <dbReference type="ARBA" id="ARBA00023063"/>
    </source>
</evidence>
<dbReference type="GO" id="GO:0016530">
    <property type="term" value="F:metallochaperone activity"/>
    <property type="evidence" value="ECO:0007669"/>
    <property type="project" value="TreeGrafter"/>
</dbReference>
<dbReference type="PANTHER" id="PTHR43680">
    <property type="entry name" value="NITRATE REDUCTASE MOLYBDENUM COFACTOR ASSEMBLY CHAPERONE"/>
    <property type="match status" value="1"/>
</dbReference>
<name>A0A9X4M088_9ACTN</name>
<dbReference type="NCBIfam" id="TIGR00684">
    <property type="entry name" value="narJ"/>
    <property type="match status" value="1"/>
</dbReference>
<dbReference type="Pfam" id="PF02613">
    <property type="entry name" value="Nitrate_red_del"/>
    <property type="match status" value="1"/>
</dbReference>
<dbReference type="AlphaFoldDB" id="A0A9X4M088"/>
<comment type="caution">
    <text evidence="2">The sequence shown here is derived from an EMBL/GenBank/DDBJ whole genome shotgun (WGS) entry which is preliminary data.</text>
</comment>
<keyword evidence="1" id="KW-0534">Nitrate assimilation</keyword>
<dbReference type="PANTHER" id="PTHR43680:SF2">
    <property type="entry name" value="NITRATE REDUCTASE MOLYBDENUM COFACTOR ASSEMBLY CHAPERONE NARJ"/>
    <property type="match status" value="1"/>
</dbReference>